<comment type="caution">
    <text evidence="1">The sequence shown here is derived from an EMBL/GenBank/DDBJ whole genome shotgun (WGS) entry which is preliminary data.</text>
</comment>
<reference evidence="1" key="1">
    <citation type="submission" date="2021-01" db="EMBL/GenBank/DDBJ databases">
        <authorList>
            <person name="Eckstrom K.M.E."/>
        </authorList>
    </citation>
    <scope>NUCLEOTIDE SEQUENCE</scope>
    <source>
        <strain evidence="1">UVCC 0001</strain>
    </source>
</reference>
<evidence type="ECO:0000313" key="2">
    <source>
        <dbReference type="Proteomes" id="UP001255856"/>
    </source>
</evidence>
<protein>
    <submittedName>
        <fullName evidence="1">Uncharacterized protein</fullName>
    </submittedName>
</protein>
<keyword evidence="2" id="KW-1185">Reference proteome</keyword>
<dbReference type="Proteomes" id="UP001255856">
    <property type="component" value="Unassembled WGS sequence"/>
</dbReference>
<gene>
    <name evidence="1" type="ORF">QBZ16_002517</name>
</gene>
<sequence length="83" mass="8675">MLALAGTAGAAWLRDALAALPPESAEDSERRRVADAAGSIVACGAAAGEPERRALYRALVDLSDTCRRNRRAQRAAEAALVGR</sequence>
<accession>A0AAD9IKF5</accession>
<dbReference type="EMBL" id="JASFZW010000002">
    <property type="protein sequence ID" value="KAK2080121.1"/>
    <property type="molecule type" value="Genomic_DNA"/>
</dbReference>
<dbReference type="AlphaFoldDB" id="A0AAD9IKF5"/>
<organism evidence="1 2">
    <name type="scientific">Prototheca wickerhamii</name>
    <dbReference type="NCBI Taxonomy" id="3111"/>
    <lineage>
        <taxon>Eukaryota</taxon>
        <taxon>Viridiplantae</taxon>
        <taxon>Chlorophyta</taxon>
        <taxon>core chlorophytes</taxon>
        <taxon>Trebouxiophyceae</taxon>
        <taxon>Chlorellales</taxon>
        <taxon>Chlorellaceae</taxon>
        <taxon>Prototheca</taxon>
    </lineage>
</organism>
<proteinExistence type="predicted"/>
<evidence type="ECO:0000313" key="1">
    <source>
        <dbReference type="EMBL" id="KAK2080121.1"/>
    </source>
</evidence>
<name>A0AAD9IKF5_PROWI</name>